<dbReference type="Proteomes" id="UP000634805">
    <property type="component" value="Unassembled WGS sequence"/>
</dbReference>
<evidence type="ECO:0000256" key="1">
    <source>
        <dbReference type="SAM" id="Phobius"/>
    </source>
</evidence>
<dbReference type="AlphaFoldDB" id="A0A811TGK5"/>
<comment type="caution">
    <text evidence="2">The sequence shown here is derived from an EMBL/GenBank/DDBJ whole genome shotgun (WGS) entry which is preliminary data.</text>
</comment>
<feature type="transmembrane region" description="Helical" evidence="1">
    <location>
        <begin position="21"/>
        <end position="43"/>
    </location>
</feature>
<sequence>MIKIMTTMKCHILNEWRNNIEYWKVFIIIVVVNLLLLGVAFFYKNYEKLAILCLILLYLIVFPILILISKKSYNQSISSKEYYFKNIDANYMDEDLLTKLFEIRLSNERQFVFTYLILITTFTLTIAFNSKAYKYFNEIIYGVSSSTIIAAGAIGIFILVFATFGMDRSTLKELETLFEAKKKLRQLKEGNILSPTQETPPDQ</sequence>
<keyword evidence="1" id="KW-0472">Membrane</keyword>
<reference evidence="2" key="1">
    <citation type="submission" date="2020-10" db="EMBL/GenBank/DDBJ databases">
        <authorList>
            <person name="Hahn C.J."/>
            <person name="Laso-Perez R."/>
            <person name="Vulcano F."/>
            <person name="Vaziourakis K.-M."/>
            <person name="Stokke R."/>
            <person name="Steen I.H."/>
            <person name="Teske A."/>
            <person name="Boetius A."/>
            <person name="Liebeke M."/>
            <person name="Amann R."/>
            <person name="Knittel K."/>
        </authorList>
    </citation>
    <scope>NUCLEOTIDE SEQUENCE</scope>
    <source>
        <strain evidence="2">Gfbio:e3339647-f889-4370-9287-4fb5cb688e4c:AG392D22_GoMArc1</strain>
    </source>
</reference>
<keyword evidence="1" id="KW-1133">Transmembrane helix</keyword>
<evidence type="ECO:0000313" key="2">
    <source>
        <dbReference type="EMBL" id="CAD6494873.1"/>
    </source>
</evidence>
<protein>
    <submittedName>
        <fullName evidence="2">Uncharacterized protein</fullName>
    </submittedName>
</protein>
<dbReference type="EMBL" id="CAJHIS010000035">
    <property type="protein sequence ID" value="CAD6494873.1"/>
    <property type="molecule type" value="Genomic_DNA"/>
</dbReference>
<keyword evidence="1" id="KW-0812">Transmembrane</keyword>
<feature type="transmembrane region" description="Helical" evidence="1">
    <location>
        <begin position="49"/>
        <end position="68"/>
    </location>
</feature>
<proteinExistence type="predicted"/>
<gene>
    <name evidence="2" type="ORF">EMLJLAPB_00992</name>
</gene>
<organism evidence="2 3">
    <name type="scientific">Candidatus Argoarchaeum ethanivorans</name>
    <dbReference type="NCBI Taxonomy" id="2608793"/>
    <lineage>
        <taxon>Archaea</taxon>
        <taxon>Methanobacteriati</taxon>
        <taxon>Methanobacteriota</taxon>
        <taxon>Stenosarchaea group</taxon>
        <taxon>Methanomicrobia</taxon>
        <taxon>Methanosarcinales</taxon>
        <taxon>Methanosarcinales incertae sedis</taxon>
        <taxon>GOM Arc I cluster</taxon>
        <taxon>Candidatus Argoarchaeum</taxon>
    </lineage>
</organism>
<name>A0A811TGK5_9EURY</name>
<feature type="transmembrane region" description="Helical" evidence="1">
    <location>
        <begin position="140"/>
        <end position="164"/>
    </location>
</feature>
<evidence type="ECO:0000313" key="3">
    <source>
        <dbReference type="Proteomes" id="UP000634805"/>
    </source>
</evidence>
<accession>A0A811TGK5</accession>
<feature type="transmembrane region" description="Helical" evidence="1">
    <location>
        <begin position="111"/>
        <end position="128"/>
    </location>
</feature>